<keyword evidence="3 7" id="KW-0645">Protease</keyword>
<dbReference type="InterPro" id="IPR051487">
    <property type="entry name" value="Ser/Thr_Proteases_Immune/Dev"/>
</dbReference>
<dbReference type="InterPro" id="IPR035914">
    <property type="entry name" value="Sperma_CUB_dom_sf"/>
</dbReference>
<feature type="signal peptide" evidence="5">
    <location>
        <begin position="1"/>
        <end position="18"/>
    </location>
</feature>
<dbReference type="PROSITE" id="PS00134">
    <property type="entry name" value="TRYPSIN_HIS"/>
    <property type="match status" value="1"/>
</dbReference>
<evidence type="ECO:0000256" key="4">
    <source>
        <dbReference type="SAM" id="MobiDB-lite"/>
    </source>
</evidence>
<dbReference type="Gene3D" id="2.40.10.10">
    <property type="entry name" value="Trypsin-like serine proteases"/>
    <property type="match status" value="1"/>
</dbReference>
<dbReference type="PANTHER" id="PTHR24256">
    <property type="entry name" value="TRYPTASE-RELATED"/>
    <property type="match status" value="1"/>
</dbReference>
<protein>
    <submittedName>
        <fullName evidence="7">Venom S1 protease with CUB domain 1</fullName>
    </submittedName>
</protein>
<dbReference type="PROSITE" id="PS00135">
    <property type="entry name" value="TRYPSIN_SER"/>
    <property type="match status" value="1"/>
</dbReference>
<evidence type="ECO:0000256" key="1">
    <source>
        <dbReference type="ARBA" id="ARBA00023157"/>
    </source>
</evidence>
<keyword evidence="5" id="KW-0732">Signal</keyword>
<dbReference type="PRINTS" id="PR00722">
    <property type="entry name" value="CHYMOTRYPSIN"/>
</dbReference>
<organism evidence="7">
    <name type="scientific">Ectomocoris sp</name>
    <dbReference type="NCBI Taxonomy" id="3104572"/>
    <lineage>
        <taxon>Eukaryota</taxon>
        <taxon>Metazoa</taxon>
        <taxon>Ecdysozoa</taxon>
        <taxon>Arthropoda</taxon>
        <taxon>Hexapoda</taxon>
        <taxon>Insecta</taxon>
        <taxon>Pterygota</taxon>
        <taxon>Neoptera</taxon>
        <taxon>Paraneoptera</taxon>
        <taxon>Hemiptera</taxon>
        <taxon>Heteroptera</taxon>
        <taxon>Panheteroptera</taxon>
        <taxon>Cimicomorpha</taxon>
        <taxon>Reduviidae</taxon>
        <taxon>Peiratinae</taxon>
        <taxon>Ectomocoris</taxon>
    </lineage>
</organism>
<keyword evidence="3" id="KW-0720">Serine protease</keyword>
<dbReference type="GO" id="GO:0006508">
    <property type="term" value="P:proteolysis"/>
    <property type="evidence" value="ECO:0007669"/>
    <property type="project" value="UniProtKB-KW"/>
</dbReference>
<dbReference type="SUPFAM" id="SSF49854">
    <property type="entry name" value="Spermadhesin, CUB domain"/>
    <property type="match status" value="2"/>
</dbReference>
<dbReference type="SUPFAM" id="SSF50494">
    <property type="entry name" value="Trypsin-like serine proteases"/>
    <property type="match status" value="1"/>
</dbReference>
<dbReference type="InterPro" id="IPR043504">
    <property type="entry name" value="Peptidase_S1_PA_chymotrypsin"/>
</dbReference>
<dbReference type="InterPro" id="IPR001314">
    <property type="entry name" value="Peptidase_S1A"/>
</dbReference>
<dbReference type="InterPro" id="IPR000859">
    <property type="entry name" value="CUB_dom"/>
</dbReference>
<dbReference type="InterPro" id="IPR009003">
    <property type="entry name" value="Peptidase_S1_PA"/>
</dbReference>
<dbReference type="SMART" id="SM00020">
    <property type="entry name" value="Tryp_SPc"/>
    <property type="match status" value="1"/>
</dbReference>
<evidence type="ECO:0000256" key="5">
    <source>
        <dbReference type="SAM" id="SignalP"/>
    </source>
</evidence>
<sequence length="555" mass="61228">MLRYSLVVLALVAASALGKPAGEDSGQEGGGQPTGNYGDAKPGEDGAIMLPQGFVYTELKNPGHPQVFEGTETKVWKFKSDEGSKILIKCEDFRITQTPGCTSSHIEIDTGDSQTVFCEHFDAFKAISTTNQLTVKLVGVELGQAVFSCFVKSTKAPEPKVIEVKLNSPLMFSSPSKPVSFFDKVWVLKAEEGQRIDLTCYINLLEEEEVCHEDVLTINLGDGPQEFCGYKKEMLFSGGNEVTVRLEMGKDPGGLVRCQAEAFIQIVPIVDPVLEERLTIEDSSEHGGKPGAKGTTCKCGWANKRTSRIILGKEAAPNEYPWMVNLRAHFGIGYASCGGSIVTRRHVITAAHCLLNMGGDFRPVKTEDLFVIVGAHNIRNFTPRKTYAEYRVEKYVARPEFRSQFTHDFAVIITKKEIKFSTAVGPICLSPKSIEKENNVITIMGWGKSEKSPFGEGILLKAKTKIIERNRCRIRDHEICTEAKPSATCSGDSGGPLVWLDPETNRYTQLALVSHGHPDCVSSPSVSTDVSYFYEWLQEIIKATYPEEVTCMKQE</sequence>
<dbReference type="Pfam" id="PF00431">
    <property type="entry name" value="CUB"/>
    <property type="match status" value="1"/>
</dbReference>
<evidence type="ECO:0000259" key="6">
    <source>
        <dbReference type="PROSITE" id="PS50240"/>
    </source>
</evidence>
<dbReference type="FunFam" id="2.40.10.10:FF:000068">
    <property type="entry name" value="transmembrane protease serine 2"/>
    <property type="match status" value="1"/>
</dbReference>
<dbReference type="InterPro" id="IPR033116">
    <property type="entry name" value="TRYPSIN_SER"/>
</dbReference>
<reference evidence="7" key="1">
    <citation type="submission" date="2024-03" db="EMBL/GenBank/DDBJ databases">
        <authorList>
            <person name="Jin J.A."/>
            <person name="King G.A."/>
            <person name="Walker A."/>
        </authorList>
    </citation>
    <scope>NUCLEOTIDE SEQUENCE</scope>
</reference>
<feature type="chain" id="PRO_5044322435" evidence="5">
    <location>
        <begin position="19"/>
        <end position="555"/>
    </location>
</feature>
<name>A0AB38ZE41_9HEMI</name>
<feature type="region of interest" description="Disordered" evidence="4">
    <location>
        <begin position="19"/>
        <end position="43"/>
    </location>
</feature>
<evidence type="ECO:0000256" key="3">
    <source>
        <dbReference type="RuleBase" id="RU363034"/>
    </source>
</evidence>
<dbReference type="Gene3D" id="2.60.120.290">
    <property type="entry name" value="Spermadhesin, CUB domain"/>
    <property type="match status" value="1"/>
</dbReference>
<evidence type="ECO:0000256" key="2">
    <source>
        <dbReference type="ARBA" id="ARBA00024195"/>
    </source>
</evidence>
<dbReference type="InterPro" id="IPR018114">
    <property type="entry name" value="TRYPSIN_HIS"/>
</dbReference>
<dbReference type="InterPro" id="IPR001254">
    <property type="entry name" value="Trypsin_dom"/>
</dbReference>
<dbReference type="Pfam" id="PF00089">
    <property type="entry name" value="Trypsin"/>
    <property type="match status" value="1"/>
</dbReference>
<evidence type="ECO:0000313" key="7">
    <source>
        <dbReference type="EMBL" id="WXH71693.1"/>
    </source>
</evidence>
<dbReference type="CDD" id="cd00190">
    <property type="entry name" value="Tryp_SPc"/>
    <property type="match status" value="1"/>
</dbReference>
<dbReference type="AlphaFoldDB" id="A0AB38ZE41"/>
<keyword evidence="1" id="KW-1015">Disulfide bond</keyword>
<dbReference type="SMART" id="SM00042">
    <property type="entry name" value="CUB"/>
    <property type="match status" value="1"/>
</dbReference>
<keyword evidence="3" id="KW-0378">Hydrolase</keyword>
<dbReference type="GO" id="GO:0004252">
    <property type="term" value="F:serine-type endopeptidase activity"/>
    <property type="evidence" value="ECO:0007669"/>
    <property type="project" value="InterPro"/>
</dbReference>
<dbReference type="EMBL" id="PP510768">
    <property type="protein sequence ID" value="WXH71693.1"/>
    <property type="molecule type" value="mRNA"/>
</dbReference>
<comment type="similarity">
    <text evidence="2">Belongs to the peptidase S1 family. CLIP subfamily.</text>
</comment>
<feature type="domain" description="Peptidase S1" evidence="6">
    <location>
        <begin position="309"/>
        <end position="542"/>
    </location>
</feature>
<accession>A0AB38ZE41</accession>
<proteinExistence type="evidence at transcript level"/>
<dbReference type="PROSITE" id="PS50240">
    <property type="entry name" value="TRYPSIN_DOM"/>
    <property type="match status" value="1"/>
</dbReference>